<dbReference type="RefSeq" id="XP_025403961.1">
    <property type="nucleotide sequence ID" value="XM_025548542.1"/>
</dbReference>
<comment type="caution">
    <text evidence="1">The sequence shown here is derived from an EMBL/GenBank/DDBJ whole genome shotgun (WGS) entry which is preliminary data.</text>
</comment>
<organism evidence="1 2">
    <name type="scientific">Aspergillus heteromorphus CBS 117.55</name>
    <dbReference type="NCBI Taxonomy" id="1448321"/>
    <lineage>
        <taxon>Eukaryota</taxon>
        <taxon>Fungi</taxon>
        <taxon>Dikarya</taxon>
        <taxon>Ascomycota</taxon>
        <taxon>Pezizomycotina</taxon>
        <taxon>Eurotiomycetes</taxon>
        <taxon>Eurotiomycetidae</taxon>
        <taxon>Eurotiales</taxon>
        <taxon>Aspergillaceae</taxon>
        <taxon>Aspergillus</taxon>
        <taxon>Aspergillus subgen. Circumdati</taxon>
    </lineage>
</organism>
<accession>A0A317X3M3</accession>
<proteinExistence type="predicted"/>
<evidence type="ECO:0000313" key="1">
    <source>
        <dbReference type="EMBL" id="PWY92222.1"/>
    </source>
</evidence>
<name>A0A317X3M3_9EURO</name>
<dbReference type="GeneID" id="37070779"/>
<evidence type="ECO:0000313" key="2">
    <source>
        <dbReference type="Proteomes" id="UP000247233"/>
    </source>
</evidence>
<reference evidence="1 2" key="1">
    <citation type="submission" date="2016-12" db="EMBL/GenBank/DDBJ databases">
        <title>The genomes of Aspergillus section Nigri reveals drivers in fungal speciation.</title>
        <authorList>
            <consortium name="DOE Joint Genome Institute"/>
            <person name="Vesth T.C."/>
            <person name="Nybo J."/>
            <person name="Theobald S."/>
            <person name="Brandl J."/>
            <person name="Frisvad J.C."/>
            <person name="Nielsen K.F."/>
            <person name="Lyhne E.K."/>
            <person name="Kogle M.E."/>
            <person name="Kuo A."/>
            <person name="Riley R."/>
            <person name="Clum A."/>
            <person name="Nolan M."/>
            <person name="Lipzen A."/>
            <person name="Salamov A."/>
            <person name="Henrissat B."/>
            <person name="Wiebenga A."/>
            <person name="De Vries R.P."/>
            <person name="Grigoriev I.V."/>
            <person name="Mortensen U.H."/>
            <person name="Andersen M.R."/>
            <person name="Baker S.E."/>
        </authorList>
    </citation>
    <scope>NUCLEOTIDE SEQUENCE [LARGE SCALE GENOMIC DNA]</scope>
    <source>
        <strain evidence="1 2">CBS 117.55</strain>
    </source>
</reference>
<sequence length="69" mass="7477">MYRDFPRPARIAPLGFPCHADHTSILADSAPLRNMKSLIFSLLRVCLPMFSVDRQQGGKCGVCGVCGPG</sequence>
<dbReference type="EMBL" id="MSFL01000001">
    <property type="protein sequence ID" value="PWY92222.1"/>
    <property type="molecule type" value="Genomic_DNA"/>
</dbReference>
<keyword evidence="2" id="KW-1185">Reference proteome</keyword>
<dbReference type="VEuPathDB" id="FungiDB:BO70DRAFT_5677"/>
<protein>
    <submittedName>
        <fullName evidence="1">Uncharacterized protein</fullName>
    </submittedName>
</protein>
<dbReference type="Proteomes" id="UP000247233">
    <property type="component" value="Unassembled WGS sequence"/>
</dbReference>
<gene>
    <name evidence="1" type="ORF">BO70DRAFT_5677</name>
</gene>
<dbReference type="AlphaFoldDB" id="A0A317X3M3"/>